<dbReference type="STRING" id="378806.STAUR_0065"/>
<accession>E3FIX4</accession>
<gene>
    <name evidence="1" type="ordered locus">STAUR_0065</name>
</gene>
<dbReference type="EMBL" id="CP002271">
    <property type="protein sequence ID" value="ADO67874.1"/>
    <property type="molecule type" value="Genomic_DNA"/>
</dbReference>
<reference evidence="1 2" key="1">
    <citation type="journal article" date="2011" name="Mol. Biol. Evol.">
        <title>Comparative genomic analysis of fruiting body formation in Myxococcales.</title>
        <authorList>
            <person name="Huntley S."/>
            <person name="Hamann N."/>
            <person name="Wegener-Feldbrugge S."/>
            <person name="Treuner-Lange A."/>
            <person name="Kube M."/>
            <person name="Reinhardt R."/>
            <person name="Klages S."/>
            <person name="Muller R."/>
            <person name="Ronning C.M."/>
            <person name="Nierman W.C."/>
            <person name="Sogaard-Andersen L."/>
        </authorList>
    </citation>
    <scope>NUCLEOTIDE SEQUENCE [LARGE SCALE GENOMIC DNA]</scope>
    <source>
        <strain evidence="1 2">DW4/3-1</strain>
    </source>
</reference>
<name>E3FIX4_STIAD</name>
<dbReference type="RefSeq" id="WP_013373959.1">
    <property type="nucleotide sequence ID" value="NC_014623.1"/>
</dbReference>
<evidence type="ECO:0000313" key="2">
    <source>
        <dbReference type="Proteomes" id="UP000001351"/>
    </source>
</evidence>
<dbReference type="Proteomes" id="UP000001351">
    <property type="component" value="Chromosome"/>
</dbReference>
<proteinExistence type="predicted"/>
<dbReference type="AlphaFoldDB" id="E3FIX4"/>
<evidence type="ECO:0000313" key="1">
    <source>
        <dbReference type="EMBL" id="ADO67874.1"/>
    </source>
</evidence>
<keyword evidence="2" id="KW-1185">Reference proteome</keyword>
<sequence>MDSKAGEKRSEPRLQRSLFPDPAQLGLVNMSRANTSAFVALLEDVRPRWVMDLRVVPRFDFGVMNRRLFFELFERLHIRYSDIAGLAGISSHRDASLSSGAIVETLNTLLAEDPLPHAPGPILFLLKGTDSVAIAEQVIPPLLRPRPRGGWKIDTFDVQ</sequence>
<dbReference type="KEGG" id="sur:STAUR_0065"/>
<dbReference type="HOGENOM" id="CLU_1659677_0_0_7"/>
<organism evidence="1 2">
    <name type="scientific">Stigmatella aurantiaca (strain DW4/3-1)</name>
    <dbReference type="NCBI Taxonomy" id="378806"/>
    <lineage>
        <taxon>Bacteria</taxon>
        <taxon>Pseudomonadati</taxon>
        <taxon>Myxococcota</taxon>
        <taxon>Myxococcia</taxon>
        <taxon>Myxococcales</taxon>
        <taxon>Cystobacterineae</taxon>
        <taxon>Archangiaceae</taxon>
        <taxon>Stigmatella</taxon>
    </lineage>
</organism>
<protein>
    <submittedName>
        <fullName evidence="1">Uncharacterized protein</fullName>
    </submittedName>
</protein>